<evidence type="ECO:0000259" key="1">
    <source>
        <dbReference type="PROSITE" id="PS51833"/>
    </source>
</evidence>
<dbReference type="PANTHER" id="PTHR33525">
    <property type="match status" value="1"/>
</dbReference>
<dbReference type="InterPro" id="IPR013976">
    <property type="entry name" value="HDOD"/>
</dbReference>
<dbReference type="Proteomes" id="UP000254771">
    <property type="component" value="Unassembled WGS sequence"/>
</dbReference>
<dbReference type="InterPro" id="IPR052340">
    <property type="entry name" value="RNase_Y/CdgJ"/>
</dbReference>
<dbReference type="SUPFAM" id="SSF109604">
    <property type="entry name" value="HD-domain/PDEase-like"/>
    <property type="match status" value="1"/>
</dbReference>
<feature type="domain" description="HDOD" evidence="1">
    <location>
        <begin position="17"/>
        <end position="217"/>
    </location>
</feature>
<evidence type="ECO:0000313" key="3">
    <source>
        <dbReference type="Proteomes" id="UP000254771"/>
    </source>
</evidence>
<name>A0A370DJP1_9GAMM</name>
<comment type="caution">
    <text evidence="2">The sequence shown here is derived from an EMBL/GenBank/DDBJ whole genome shotgun (WGS) entry which is preliminary data.</text>
</comment>
<organism evidence="2 3">
    <name type="scientific">endosymbiont of Escarpia spicata</name>
    <dbReference type="NCBI Taxonomy" id="2200908"/>
    <lineage>
        <taxon>Bacteria</taxon>
        <taxon>Pseudomonadati</taxon>
        <taxon>Pseudomonadota</taxon>
        <taxon>Gammaproteobacteria</taxon>
        <taxon>sulfur-oxidizing symbionts</taxon>
    </lineage>
</organism>
<dbReference type="AlphaFoldDB" id="A0A370DJP1"/>
<keyword evidence="3" id="KW-1185">Reference proteome</keyword>
<keyword evidence="2" id="KW-0808">Transferase</keyword>
<dbReference type="EMBL" id="QFXE01000014">
    <property type="protein sequence ID" value="RDH85135.1"/>
    <property type="molecule type" value="Genomic_DNA"/>
</dbReference>
<protein>
    <submittedName>
        <fullName evidence="2">Histidine kinase</fullName>
    </submittedName>
</protein>
<dbReference type="Gene3D" id="1.10.3210.10">
    <property type="entry name" value="Hypothetical protein af1432"/>
    <property type="match status" value="1"/>
</dbReference>
<dbReference type="PROSITE" id="PS51833">
    <property type="entry name" value="HDOD"/>
    <property type="match status" value="1"/>
</dbReference>
<proteinExistence type="predicted"/>
<gene>
    <name evidence="2" type="ORF">DIZ78_12030</name>
</gene>
<dbReference type="GO" id="GO:0016301">
    <property type="term" value="F:kinase activity"/>
    <property type="evidence" value="ECO:0007669"/>
    <property type="project" value="UniProtKB-KW"/>
</dbReference>
<dbReference type="PANTHER" id="PTHR33525:SF3">
    <property type="entry name" value="RIBONUCLEASE Y"/>
    <property type="match status" value="1"/>
</dbReference>
<sequence length="290" mass="31635">MAIAQAAKQKIIQIKHLPPLSGTASSLLGIVSDPDVDIDELARIIGQDPGLAARILGLANAAYFAQPQPVNTVKEAIIRVLGLNMVKSLALSIAMCGAFDTSMCPGFELEKYWYSALGGAALARRLAMKMAPEERPDADGVYLGGLLVDLGILVLVNSFPKEYSLVLQRQQLEPEGEMVQLEQQLIGLTSSEVGSWLADRWHLPESVVRIIDYQIYPDDVRSMGKRSEILLVGASMRWIKGSLNGDQISLKDDLALHQVLGIPAEVLESLEVEFSEKEDEIRTLARMLAG</sequence>
<keyword evidence="2" id="KW-0418">Kinase</keyword>
<accession>A0A370DJP1</accession>
<dbReference type="Pfam" id="PF08668">
    <property type="entry name" value="HDOD"/>
    <property type="match status" value="1"/>
</dbReference>
<reference evidence="2 3" key="1">
    <citation type="journal article" date="2018" name="ISME J.">
        <title>Endosymbiont genomes yield clues of tubeworm success.</title>
        <authorList>
            <person name="Li Y."/>
            <person name="Liles M.R."/>
            <person name="Halanych K.M."/>
        </authorList>
    </citation>
    <scope>NUCLEOTIDE SEQUENCE [LARGE SCALE GENOMIC DNA]</scope>
    <source>
        <strain evidence="2">A1462</strain>
    </source>
</reference>
<evidence type="ECO:0000313" key="2">
    <source>
        <dbReference type="EMBL" id="RDH85135.1"/>
    </source>
</evidence>